<proteinExistence type="predicted"/>
<feature type="region of interest" description="Disordered" evidence="1">
    <location>
        <begin position="203"/>
        <end position="285"/>
    </location>
</feature>
<evidence type="ECO:0000256" key="1">
    <source>
        <dbReference type="SAM" id="MobiDB-lite"/>
    </source>
</evidence>
<dbReference type="Proteomes" id="UP000005013">
    <property type="component" value="Chromosome"/>
</dbReference>
<dbReference type="PATRIC" id="fig|1163745.3.peg.1571"/>
<evidence type="ECO:0000313" key="3">
    <source>
        <dbReference type="Proteomes" id="UP000005013"/>
    </source>
</evidence>
<feature type="compositionally biased region" description="Low complexity" evidence="1">
    <location>
        <begin position="203"/>
        <end position="224"/>
    </location>
</feature>
<dbReference type="KEGG" id="hcm:HCD_07455"/>
<feature type="compositionally biased region" description="Low complexity" evidence="1">
    <location>
        <begin position="241"/>
        <end position="255"/>
    </location>
</feature>
<dbReference type="STRING" id="1163745.HCD_07455"/>
<reference evidence="2 3" key="1">
    <citation type="journal article" date="2013" name="PLoS ONE">
        <title>Sequence Divergence and Conservation in Genomes ofHelicobacter cetorum Strains from a Dolphin and a Whale.</title>
        <authorList>
            <person name="Kersulyte D."/>
            <person name="Rossi M."/>
            <person name="Berg D.E."/>
        </authorList>
    </citation>
    <scope>NUCLEOTIDE SEQUENCE [LARGE SCALE GENOMIC DNA]</scope>
    <source>
        <strain evidence="2 3">MIT 99-5656</strain>
    </source>
</reference>
<dbReference type="RefSeq" id="WP_014659963.1">
    <property type="nucleotide sequence ID" value="NC_017735.1"/>
</dbReference>
<accession>I0EU63</accession>
<organism evidence="2 3">
    <name type="scientific">Helicobacter cetorum (strain ATCC BAA-540 / CCUG 52418 / MIT 99-5656)</name>
    <dbReference type="NCBI Taxonomy" id="1163745"/>
    <lineage>
        <taxon>Bacteria</taxon>
        <taxon>Pseudomonadati</taxon>
        <taxon>Campylobacterota</taxon>
        <taxon>Epsilonproteobacteria</taxon>
        <taxon>Campylobacterales</taxon>
        <taxon>Helicobacteraceae</taxon>
        <taxon>Helicobacter</taxon>
    </lineage>
</organism>
<dbReference type="EMBL" id="CP003481">
    <property type="protein sequence ID" value="AFI06482.1"/>
    <property type="molecule type" value="Genomic_DNA"/>
</dbReference>
<feature type="region of interest" description="Disordered" evidence="1">
    <location>
        <begin position="179"/>
        <end position="198"/>
    </location>
</feature>
<gene>
    <name evidence="2" type="ordered locus">HCD_07455</name>
</gene>
<dbReference type="HOGENOM" id="CLU_579736_0_0_7"/>
<dbReference type="AlphaFoldDB" id="I0EU63"/>
<dbReference type="OrthoDB" id="5314256at2"/>
<protein>
    <submittedName>
        <fullName evidence="2">Putative outer membrane protein HomB</fullName>
    </submittedName>
</protein>
<evidence type="ECO:0000313" key="2">
    <source>
        <dbReference type="EMBL" id="AFI06482.1"/>
    </source>
</evidence>
<name>I0EU63_HELCM</name>
<keyword evidence="3" id="KW-1185">Reference proteome</keyword>
<sequence>MKRPFIIGFLSLSVLSVLEANQKDGFFIEGGIMTGNVSTTTTKVTTTSIEPLVSQETLQAEKAQATKDKAIVDTYYKAFSDAVKNFESSTSSSSSSYVILQGGYKQQQGSHNKYTTSWGGLDTTALLYNLMTSNAGGFLGVLSGLDKAVSGMLTDSEANSLNQNIETLKKEVADFLKGTTTTQGQETQGHHNPNELKFSNISYTTSSKTPTSGSSESPQEQGQQLPPPNHDTIPNTPLYYNGPLVVSSLSGVNSSETFTPPNNQQHSEGAGHGGQGQKNGELTLNTSNLNNTISNLTTNYQGLITSPMASILESAKHNSGFVGFNVKTGYQKYFTDMFGIAIYGIFKNNYTKNAQLNIRQISAGAGIESLIDFITTYKNGGAFESSFGSFLGFRGLYNNYSLLNQTQNTGNLNLVVGLNYRIENSKFSLGVSIPLIQQSHVFNLNNQAYQQMVLKEGASNTNVFFNYGYIF</sequence>